<dbReference type="AlphaFoldDB" id="A0ABD0TQL5"/>
<proteinExistence type="inferred from homology"/>
<keyword evidence="3" id="KW-0472">Membrane</keyword>
<dbReference type="PRINTS" id="PR00081">
    <property type="entry name" value="GDHRDH"/>
</dbReference>
<dbReference type="SUPFAM" id="SSF51735">
    <property type="entry name" value="NAD(P)-binding Rossmann-fold domains"/>
    <property type="match status" value="1"/>
</dbReference>
<organism evidence="4 7">
    <name type="scientific">Loxostege sticticalis</name>
    <name type="common">Beet webworm moth</name>
    <dbReference type="NCBI Taxonomy" id="481309"/>
    <lineage>
        <taxon>Eukaryota</taxon>
        <taxon>Metazoa</taxon>
        <taxon>Ecdysozoa</taxon>
        <taxon>Arthropoda</taxon>
        <taxon>Hexapoda</taxon>
        <taxon>Insecta</taxon>
        <taxon>Pterygota</taxon>
        <taxon>Neoptera</taxon>
        <taxon>Endopterygota</taxon>
        <taxon>Lepidoptera</taxon>
        <taxon>Glossata</taxon>
        <taxon>Ditrysia</taxon>
        <taxon>Pyraloidea</taxon>
        <taxon>Crambidae</taxon>
        <taxon>Pyraustinae</taxon>
        <taxon>Loxostege</taxon>
    </lineage>
</organism>
<keyword evidence="2" id="KW-0560">Oxidoreductase</keyword>
<evidence type="ECO:0000256" key="1">
    <source>
        <dbReference type="ARBA" id="ARBA00006484"/>
    </source>
</evidence>
<dbReference type="InterPro" id="IPR002347">
    <property type="entry name" value="SDR_fam"/>
</dbReference>
<dbReference type="Proteomes" id="UP001549921">
    <property type="component" value="Unassembled WGS sequence"/>
</dbReference>
<comment type="similarity">
    <text evidence="1">Belongs to the short-chain dehydrogenases/reductases (SDR) family.</text>
</comment>
<keyword evidence="3" id="KW-0812">Transmembrane</keyword>
<dbReference type="Pfam" id="PF00106">
    <property type="entry name" value="adh_short"/>
    <property type="match status" value="1"/>
</dbReference>
<dbReference type="EMBL" id="JBEDNZ010000002">
    <property type="protein sequence ID" value="KAL0851542.1"/>
    <property type="molecule type" value="Genomic_DNA"/>
</dbReference>
<feature type="transmembrane region" description="Helical" evidence="3">
    <location>
        <begin position="36"/>
        <end position="55"/>
    </location>
</feature>
<dbReference type="EMBL" id="JBEUOH010000002">
    <property type="protein sequence ID" value="KAL0901922.1"/>
    <property type="molecule type" value="Genomic_DNA"/>
</dbReference>
<name>A0ABD0TQL5_LOXSC</name>
<dbReference type="PANTHER" id="PTHR24322">
    <property type="entry name" value="PKSB"/>
    <property type="match status" value="1"/>
</dbReference>
<evidence type="ECO:0000313" key="7">
    <source>
        <dbReference type="Proteomes" id="UP001549921"/>
    </source>
</evidence>
<dbReference type="PANTHER" id="PTHR24322:SF736">
    <property type="entry name" value="RETINOL DEHYDROGENASE 10"/>
    <property type="match status" value="1"/>
</dbReference>
<evidence type="ECO:0000256" key="2">
    <source>
        <dbReference type="ARBA" id="ARBA00023002"/>
    </source>
</evidence>
<dbReference type="Proteomes" id="UP001549920">
    <property type="component" value="Unassembled WGS sequence"/>
</dbReference>
<evidence type="ECO:0000313" key="6">
    <source>
        <dbReference type="Proteomes" id="UP001549920"/>
    </source>
</evidence>
<evidence type="ECO:0000313" key="4">
    <source>
        <dbReference type="EMBL" id="KAL0851542.1"/>
    </source>
</evidence>
<reference evidence="6 7" key="1">
    <citation type="submission" date="2024-06" db="EMBL/GenBank/DDBJ databases">
        <title>A chromosome-level genome assembly of beet webworm, Loxostege sticticalis.</title>
        <authorList>
            <person name="Zhang Y."/>
        </authorList>
    </citation>
    <scope>NUCLEOTIDE SEQUENCE [LARGE SCALE GENOMIC DNA]</scope>
    <source>
        <strain evidence="5">AQ026</strain>
        <strain evidence="4">AQ028</strain>
        <tissue evidence="4">Male pupae</tissue>
        <tissue evidence="5">Whole body</tissue>
    </source>
</reference>
<evidence type="ECO:0000256" key="3">
    <source>
        <dbReference type="SAM" id="Phobius"/>
    </source>
</evidence>
<dbReference type="GO" id="GO:0016491">
    <property type="term" value="F:oxidoreductase activity"/>
    <property type="evidence" value="ECO:0007669"/>
    <property type="project" value="UniProtKB-KW"/>
</dbReference>
<gene>
    <name evidence="5" type="ORF">ABMA27_007067</name>
    <name evidence="4" type="ORF">ABMA28_007331</name>
</gene>
<dbReference type="Gene3D" id="3.40.50.720">
    <property type="entry name" value="NAD(P)-binding Rossmann-like Domain"/>
    <property type="match status" value="1"/>
</dbReference>
<keyword evidence="3" id="KW-1133">Transmembrane helix</keyword>
<protein>
    <submittedName>
        <fullName evidence="4">Uncharacterized protein</fullName>
    </submittedName>
</protein>
<dbReference type="InterPro" id="IPR036291">
    <property type="entry name" value="NAD(P)-bd_dom_sf"/>
</dbReference>
<accession>A0ABD0TQL5</accession>
<comment type="caution">
    <text evidence="4">The sequence shown here is derived from an EMBL/GenBank/DDBJ whole genome shotgun (WGS) entry which is preliminary data.</text>
</comment>
<evidence type="ECO:0000313" key="5">
    <source>
        <dbReference type="EMBL" id="KAL0901922.1"/>
    </source>
</evidence>
<sequence>MESRILDNLLSFLLTFMFPLKMLLRAYSLCILMIDIAWVVVNAICAIFQSTYELFKPPPLKSVQMETALIIGSGRGVGRELAIQLASLGAIVICVDKNQGNNQDTVDFIKHKGGSAIGFVCDVIRRENIDNLATKIKKELGFVSMLFYCCGIPSPRSLLTKPPQDIHETLDLALTSYYWLIDRFMPDMKAKNHGHIVALTSVAGLSYIKDQIPLSVAQFAVQGLAESLMEDLRMNKIDGVHVTLIHIYPFIVSDDNTDLRLRIPSYFGTTTSSEAAASILDSVRRSRAEASVPKRLLGLARLLRVLPRRATALLRDLLDTGVDFA</sequence>
<keyword evidence="6" id="KW-1185">Reference proteome</keyword>